<dbReference type="PROSITE" id="PS50112">
    <property type="entry name" value="PAS"/>
    <property type="match status" value="2"/>
</dbReference>
<dbReference type="NCBIfam" id="TIGR00229">
    <property type="entry name" value="sensory_box"/>
    <property type="match status" value="2"/>
</dbReference>
<dbReference type="InterPro" id="IPR003594">
    <property type="entry name" value="HATPase_dom"/>
</dbReference>
<dbReference type="PANTHER" id="PTHR43711">
    <property type="entry name" value="TWO-COMPONENT HISTIDINE KINASE"/>
    <property type="match status" value="1"/>
</dbReference>
<evidence type="ECO:0000259" key="10">
    <source>
        <dbReference type="PROSITE" id="PS50113"/>
    </source>
</evidence>
<dbReference type="GO" id="GO:0000155">
    <property type="term" value="F:phosphorelay sensor kinase activity"/>
    <property type="evidence" value="ECO:0007669"/>
    <property type="project" value="InterPro"/>
</dbReference>
<dbReference type="Pfam" id="PF01590">
    <property type="entry name" value="GAF"/>
    <property type="match status" value="1"/>
</dbReference>
<dbReference type="InterPro" id="IPR005467">
    <property type="entry name" value="His_kinase_dom"/>
</dbReference>
<dbReference type="SUPFAM" id="SSF55781">
    <property type="entry name" value="GAF domain-like"/>
    <property type="match status" value="1"/>
</dbReference>
<dbReference type="InterPro" id="IPR003018">
    <property type="entry name" value="GAF"/>
</dbReference>
<evidence type="ECO:0000256" key="2">
    <source>
        <dbReference type="ARBA" id="ARBA00012438"/>
    </source>
</evidence>
<evidence type="ECO:0000256" key="6">
    <source>
        <dbReference type="ARBA" id="ARBA00023012"/>
    </source>
</evidence>
<dbReference type="SUPFAM" id="SSF55874">
    <property type="entry name" value="ATPase domain of HSP90 chaperone/DNA topoisomerase II/histidine kinase"/>
    <property type="match status" value="1"/>
</dbReference>
<feature type="domain" description="PAC" evidence="10">
    <location>
        <begin position="444"/>
        <end position="495"/>
    </location>
</feature>
<dbReference type="InterPro" id="IPR035965">
    <property type="entry name" value="PAS-like_dom_sf"/>
</dbReference>
<feature type="domain" description="PAS" evidence="9">
    <location>
        <begin position="62"/>
        <end position="130"/>
    </location>
</feature>
<accession>A0A5Q0BIQ2</accession>
<dbReference type="CDD" id="cd00075">
    <property type="entry name" value="HATPase"/>
    <property type="match status" value="1"/>
</dbReference>
<name>A0A5Q0BIQ2_9GAMM</name>
<evidence type="ECO:0000256" key="4">
    <source>
        <dbReference type="ARBA" id="ARBA00022679"/>
    </source>
</evidence>
<dbReference type="KEGG" id="mmob:F6R98_14575"/>
<dbReference type="PANTHER" id="PTHR43711:SF26">
    <property type="entry name" value="SENSOR HISTIDINE KINASE RCSC"/>
    <property type="match status" value="1"/>
</dbReference>
<evidence type="ECO:0000256" key="3">
    <source>
        <dbReference type="ARBA" id="ARBA00022553"/>
    </source>
</evidence>
<dbReference type="OrthoDB" id="8552871at2"/>
<protein>
    <recommendedName>
        <fullName evidence="2">histidine kinase</fullName>
        <ecNumber evidence="2">2.7.13.3</ecNumber>
    </recommendedName>
</protein>
<dbReference type="InterPro" id="IPR001610">
    <property type="entry name" value="PAC"/>
</dbReference>
<dbReference type="InterPro" id="IPR036890">
    <property type="entry name" value="HATPase_C_sf"/>
</dbReference>
<dbReference type="InterPro" id="IPR003661">
    <property type="entry name" value="HisK_dim/P_dom"/>
</dbReference>
<keyword evidence="3" id="KW-0597">Phosphoprotein</keyword>
<evidence type="ECO:0000256" key="5">
    <source>
        <dbReference type="ARBA" id="ARBA00022777"/>
    </source>
</evidence>
<dbReference type="SUPFAM" id="SSF47384">
    <property type="entry name" value="Homodimeric domain of signal transducing histidine kinase"/>
    <property type="match status" value="1"/>
</dbReference>
<dbReference type="PRINTS" id="PR00344">
    <property type="entry name" value="BCTRLSENSOR"/>
</dbReference>
<keyword evidence="12" id="KW-1185">Reference proteome</keyword>
<dbReference type="InterPro" id="IPR029016">
    <property type="entry name" value="GAF-like_dom_sf"/>
</dbReference>
<dbReference type="Pfam" id="PF13426">
    <property type="entry name" value="PAS_9"/>
    <property type="match status" value="1"/>
</dbReference>
<feature type="coiled-coil region" evidence="7">
    <location>
        <begin position="480"/>
        <end position="509"/>
    </location>
</feature>
<dbReference type="EMBL" id="CP044205">
    <property type="protein sequence ID" value="QFY43700.1"/>
    <property type="molecule type" value="Genomic_DNA"/>
</dbReference>
<dbReference type="SMART" id="SM00387">
    <property type="entry name" value="HATPase_c"/>
    <property type="match status" value="1"/>
</dbReference>
<evidence type="ECO:0000259" key="9">
    <source>
        <dbReference type="PROSITE" id="PS50112"/>
    </source>
</evidence>
<dbReference type="FunFam" id="3.30.565.10:FF:000006">
    <property type="entry name" value="Sensor histidine kinase WalK"/>
    <property type="match status" value="1"/>
</dbReference>
<dbReference type="CDD" id="cd00130">
    <property type="entry name" value="PAS"/>
    <property type="match status" value="2"/>
</dbReference>
<dbReference type="SMART" id="SM00091">
    <property type="entry name" value="PAS"/>
    <property type="match status" value="2"/>
</dbReference>
<evidence type="ECO:0000259" key="8">
    <source>
        <dbReference type="PROSITE" id="PS50109"/>
    </source>
</evidence>
<dbReference type="InterPro" id="IPR050736">
    <property type="entry name" value="Sensor_HK_Regulatory"/>
</dbReference>
<dbReference type="InterPro" id="IPR000700">
    <property type="entry name" value="PAS-assoc_C"/>
</dbReference>
<dbReference type="InterPro" id="IPR000014">
    <property type="entry name" value="PAS"/>
</dbReference>
<dbReference type="Gene3D" id="3.30.450.40">
    <property type="match status" value="1"/>
</dbReference>
<dbReference type="InterPro" id="IPR004358">
    <property type="entry name" value="Sig_transdc_His_kin-like_C"/>
</dbReference>
<dbReference type="PROSITE" id="PS50109">
    <property type="entry name" value="HIS_KIN"/>
    <property type="match status" value="1"/>
</dbReference>
<reference evidence="11 12" key="1">
    <citation type="submission" date="2019-09" db="EMBL/GenBank/DDBJ databases">
        <title>Ecophysiology of the spiral-shaped methanotroph Methylospira mobilis as revealed by the complete genome sequence.</title>
        <authorList>
            <person name="Oshkin I.Y."/>
            <person name="Dedysh S.N."/>
            <person name="Miroshnikov K."/>
            <person name="Danilova O.V."/>
            <person name="Hakobyan A."/>
            <person name="Liesack W."/>
        </authorList>
    </citation>
    <scope>NUCLEOTIDE SEQUENCE [LARGE SCALE GENOMIC DNA]</scope>
    <source>
        <strain evidence="11 12">Shm1</strain>
    </source>
</reference>
<sequence length="729" mass="82988">MKTVATGRWIGTDSQPQCKSQYDKMFVFPYRFYLPLEQTEKPDYQIMTAQSGSSPELKFRESEDIFHLITENMDDLIMVLDTEGLPVYKSPSYRRVLGDLSDESAVSLDHVHPDDRARIKSIFQKVIASGQGQRTEYRYLFRSGEIRHMESQSSVIRDENGRIRNILIVARDISERKRAEDEFRLLNQELESRIRARTEQIRHQRDVLVELAHLDKSDFRHALTKILGAAATALNVERVSFWRLAGNKSRIECEQLFLNSRGEPDPEAAGIILLKQDFPDYFAAILQQQTLIADDARTHPATRAFTPSYLTPYAIFSMLDVAVWFRGNIVGILCHEQVGDARLWTPEEVDFASSIATMLALALEASSRAQAETERAVILENSEIGISLHKDRRMMWANRKMEELFGFDRNERVGLTAESQFATPESFDEVGKLAYPMLAQGLVFRREYEMLRKDGTKFWCQISGKAIDPDDLSKGSIWTSEDISERIRQEREIRNALEKERQLNELKNRFVSMTSHEFRTPLSTILSSTELLQHYHDRLPAEERGEILNSIQTAVKRMTAMLDEILIIGKADAGRMEFNPQPMELSTFCNRLLEEFRRAAPGNIRFAYSPPLCREVCMDEKLLRHILSNLLSNAIKYSPHGGTVSFGAACNADAVVFKICDQGIGIPEEDLPHLFESFHRAGNVGNISGTGLGLSIVKRSVERHGGDIEIESRLGLNTTFLVTIPLQQT</sequence>
<keyword evidence="6" id="KW-0902">Two-component regulatory system</keyword>
<feature type="domain" description="PAS" evidence="9">
    <location>
        <begin position="391"/>
        <end position="441"/>
    </location>
</feature>
<dbReference type="GO" id="GO:0005886">
    <property type="term" value="C:plasma membrane"/>
    <property type="evidence" value="ECO:0007669"/>
    <property type="project" value="UniProtKB-ARBA"/>
</dbReference>
<feature type="domain" description="PAC" evidence="10">
    <location>
        <begin position="133"/>
        <end position="185"/>
    </location>
</feature>
<evidence type="ECO:0000313" key="11">
    <source>
        <dbReference type="EMBL" id="QFY43700.1"/>
    </source>
</evidence>
<comment type="catalytic activity">
    <reaction evidence="1">
        <text>ATP + protein L-histidine = ADP + protein N-phospho-L-histidine.</text>
        <dbReference type="EC" id="2.7.13.3"/>
    </reaction>
</comment>
<dbReference type="PROSITE" id="PS50113">
    <property type="entry name" value="PAC"/>
    <property type="match status" value="2"/>
</dbReference>
<dbReference type="SMART" id="SM00388">
    <property type="entry name" value="HisKA"/>
    <property type="match status" value="1"/>
</dbReference>
<dbReference type="Pfam" id="PF08447">
    <property type="entry name" value="PAS_3"/>
    <property type="match status" value="1"/>
</dbReference>
<gene>
    <name evidence="11" type="ORF">F6R98_14575</name>
</gene>
<evidence type="ECO:0000313" key="12">
    <source>
        <dbReference type="Proteomes" id="UP000325755"/>
    </source>
</evidence>
<dbReference type="Gene3D" id="3.30.565.10">
    <property type="entry name" value="Histidine kinase-like ATPase, C-terminal domain"/>
    <property type="match status" value="1"/>
</dbReference>
<dbReference type="InterPro" id="IPR036097">
    <property type="entry name" value="HisK_dim/P_sf"/>
</dbReference>
<organism evidence="11 12">
    <name type="scientific">Candidatus Methylospira mobilis</name>
    <dbReference type="NCBI Taxonomy" id="1808979"/>
    <lineage>
        <taxon>Bacteria</taxon>
        <taxon>Pseudomonadati</taxon>
        <taxon>Pseudomonadota</taxon>
        <taxon>Gammaproteobacteria</taxon>
        <taxon>Methylococcales</taxon>
        <taxon>Methylococcaceae</taxon>
        <taxon>Candidatus Methylospira</taxon>
    </lineage>
</organism>
<dbReference type="Proteomes" id="UP000325755">
    <property type="component" value="Chromosome"/>
</dbReference>
<dbReference type="Gene3D" id="3.30.450.20">
    <property type="entry name" value="PAS domain"/>
    <property type="match status" value="2"/>
</dbReference>
<keyword evidence="4" id="KW-0808">Transferase</keyword>
<dbReference type="AlphaFoldDB" id="A0A5Q0BIQ2"/>
<keyword evidence="7" id="KW-0175">Coiled coil</keyword>
<keyword evidence="5" id="KW-0418">Kinase</keyword>
<dbReference type="InterPro" id="IPR013655">
    <property type="entry name" value="PAS_fold_3"/>
</dbReference>
<dbReference type="SMART" id="SM00086">
    <property type="entry name" value="PAC"/>
    <property type="match status" value="2"/>
</dbReference>
<proteinExistence type="predicted"/>
<dbReference type="Pfam" id="PF02518">
    <property type="entry name" value="HATPase_c"/>
    <property type="match status" value="1"/>
</dbReference>
<dbReference type="Gene3D" id="1.10.287.130">
    <property type="match status" value="1"/>
</dbReference>
<feature type="domain" description="Histidine kinase" evidence="8">
    <location>
        <begin position="513"/>
        <end position="728"/>
    </location>
</feature>
<dbReference type="Pfam" id="PF00512">
    <property type="entry name" value="HisKA"/>
    <property type="match status" value="1"/>
</dbReference>
<dbReference type="InParanoid" id="A0A5Q0BIQ2"/>
<evidence type="ECO:0000256" key="1">
    <source>
        <dbReference type="ARBA" id="ARBA00000085"/>
    </source>
</evidence>
<dbReference type="SUPFAM" id="SSF55785">
    <property type="entry name" value="PYP-like sensor domain (PAS domain)"/>
    <property type="match status" value="2"/>
</dbReference>
<dbReference type="EC" id="2.7.13.3" evidence="2"/>
<evidence type="ECO:0000256" key="7">
    <source>
        <dbReference type="SAM" id="Coils"/>
    </source>
</evidence>
<dbReference type="CDD" id="cd00082">
    <property type="entry name" value="HisKA"/>
    <property type="match status" value="1"/>
</dbReference>
<dbReference type="SMART" id="SM00065">
    <property type="entry name" value="GAF"/>
    <property type="match status" value="1"/>
</dbReference>